<evidence type="ECO:0000256" key="1">
    <source>
        <dbReference type="SAM" id="Coils"/>
    </source>
</evidence>
<evidence type="ECO:0000313" key="3">
    <source>
        <dbReference type="EMBL" id="VDM28150.1"/>
    </source>
</evidence>
<dbReference type="AlphaFoldDB" id="A0A0R3WZ24"/>
<reference evidence="5" key="1">
    <citation type="submission" date="2017-02" db="UniProtKB">
        <authorList>
            <consortium name="WormBaseParasite"/>
        </authorList>
    </citation>
    <scope>IDENTIFICATION</scope>
</reference>
<evidence type="ECO:0000313" key="5">
    <source>
        <dbReference type="WBParaSite" id="TTAC_0000601401-mRNA-1"/>
    </source>
</evidence>
<gene>
    <name evidence="3" type="ORF">TTAC_LOCUS5998</name>
</gene>
<organism evidence="5">
    <name type="scientific">Hydatigena taeniaeformis</name>
    <name type="common">Feline tapeworm</name>
    <name type="synonym">Taenia taeniaeformis</name>
    <dbReference type="NCBI Taxonomy" id="6205"/>
    <lineage>
        <taxon>Eukaryota</taxon>
        <taxon>Metazoa</taxon>
        <taxon>Spiralia</taxon>
        <taxon>Lophotrochozoa</taxon>
        <taxon>Platyhelminthes</taxon>
        <taxon>Cestoda</taxon>
        <taxon>Eucestoda</taxon>
        <taxon>Cyclophyllidea</taxon>
        <taxon>Taeniidae</taxon>
        <taxon>Hydatigera</taxon>
    </lineage>
</organism>
<sequence length="106" mass="12176">MGIISFFSPQADRESQLSGDGGNVEDMLLSMLDERDRLMVGLKEAREELQAAQLRLRDIEKERDILQTQLSNVVPTVSLVPFFHLYNQAFMNDHNSKFQTFQSPML</sequence>
<dbReference type="WBParaSite" id="TTAC_0000601401-mRNA-1">
    <property type="protein sequence ID" value="TTAC_0000601401-mRNA-1"/>
    <property type="gene ID" value="TTAC_0000601401"/>
</dbReference>
<feature type="coiled-coil region" evidence="1">
    <location>
        <begin position="35"/>
        <end position="69"/>
    </location>
</feature>
<dbReference type="OrthoDB" id="2132119at2759"/>
<evidence type="ECO:0000313" key="4">
    <source>
        <dbReference type="Proteomes" id="UP000274429"/>
    </source>
</evidence>
<keyword evidence="4" id="KW-1185">Reference proteome</keyword>
<reference evidence="3 4" key="2">
    <citation type="submission" date="2018-11" db="EMBL/GenBank/DDBJ databases">
        <authorList>
            <consortium name="Pathogen Informatics"/>
        </authorList>
    </citation>
    <scope>NUCLEOTIDE SEQUENCE [LARGE SCALE GENOMIC DNA]</scope>
</reference>
<proteinExistence type="predicted"/>
<protein>
    <submittedName>
        <fullName evidence="5">PKcGMP_CC domain-containing protein</fullName>
    </submittedName>
</protein>
<evidence type="ECO:0000256" key="2">
    <source>
        <dbReference type="SAM" id="MobiDB-lite"/>
    </source>
</evidence>
<keyword evidence="1" id="KW-0175">Coiled coil</keyword>
<feature type="region of interest" description="Disordered" evidence="2">
    <location>
        <begin position="1"/>
        <end position="22"/>
    </location>
</feature>
<dbReference type="EMBL" id="UYWX01010136">
    <property type="protein sequence ID" value="VDM28150.1"/>
    <property type="molecule type" value="Genomic_DNA"/>
</dbReference>
<accession>A0A0R3WZ24</accession>
<dbReference type="Proteomes" id="UP000274429">
    <property type="component" value="Unassembled WGS sequence"/>
</dbReference>
<name>A0A0R3WZ24_HYDTA</name>
<dbReference type="STRING" id="6205.A0A0R3WZ24"/>